<name>A0A6C0U948_9GAMM</name>
<reference evidence="2 3" key="1">
    <citation type="submission" date="2020-02" db="EMBL/GenBank/DDBJ databases">
        <title>Genome sequencing for Kineobactrum sp. M2.</title>
        <authorList>
            <person name="Park S.-J."/>
        </authorList>
    </citation>
    <scope>NUCLEOTIDE SEQUENCE [LARGE SCALE GENOMIC DNA]</scope>
    <source>
        <strain evidence="2 3">M2</strain>
    </source>
</reference>
<evidence type="ECO:0000256" key="1">
    <source>
        <dbReference type="ARBA" id="ARBA00023159"/>
    </source>
</evidence>
<dbReference type="InterPro" id="IPR036107">
    <property type="entry name" value="CsrA_sf"/>
</dbReference>
<keyword evidence="1" id="KW-0010">Activator</keyword>
<dbReference type="GO" id="GO:0003723">
    <property type="term" value="F:RNA binding"/>
    <property type="evidence" value="ECO:0007669"/>
    <property type="project" value="InterPro"/>
</dbReference>
<proteinExistence type="predicted"/>
<dbReference type="AlphaFoldDB" id="A0A6C0U948"/>
<dbReference type="RefSeq" id="WP_163496552.1">
    <property type="nucleotide sequence ID" value="NZ_CP048711.1"/>
</dbReference>
<dbReference type="Proteomes" id="UP000477680">
    <property type="component" value="Chromosome"/>
</dbReference>
<gene>
    <name evidence="2" type="ORF">G3T16_18705</name>
</gene>
<dbReference type="InterPro" id="IPR003751">
    <property type="entry name" value="CsrA"/>
</dbReference>
<evidence type="ECO:0008006" key="4">
    <source>
        <dbReference type="Google" id="ProtNLM"/>
    </source>
</evidence>
<keyword evidence="3" id="KW-1185">Reference proteome</keyword>
<organism evidence="2 3">
    <name type="scientific">Kineobactrum salinum</name>
    <dbReference type="NCBI Taxonomy" id="2708301"/>
    <lineage>
        <taxon>Bacteria</taxon>
        <taxon>Pseudomonadati</taxon>
        <taxon>Pseudomonadota</taxon>
        <taxon>Gammaproteobacteria</taxon>
        <taxon>Cellvibrionales</taxon>
        <taxon>Halieaceae</taxon>
        <taxon>Kineobactrum</taxon>
    </lineage>
</organism>
<evidence type="ECO:0000313" key="2">
    <source>
        <dbReference type="EMBL" id="QIB67125.1"/>
    </source>
</evidence>
<dbReference type="Pfam" id="PF02599">
    <property type="entry name" value="CsrA"/>
    <property type="match status" value="1"/>
</dbReference>
<dbReference type="KEGG" id="kim:G3T16_18705"/>
<protein>
    <recommendedName>
        <fullName evidence="4">Carbon storage regulator</fullName>
    </recommendedName>
</protein>
<dbReference type="GO" id="GO:0006402">
    <property type="term" value="P:mRNA catabolic process"/>
    <property type="evidence" value="ECO:0007669"/>
    <property type="project" value="InterPro"/>
</dbReference>
<accession>A0A6C0U948</accession>
<dbReference type="GO" id="GO:0006109">
    <property type="term" value="P:regulation of carbohydrate metabolic process"/>
    <property type="evidence" value="ECO:0007669"/>
    <property type="project" value="InterPro"/>
</dbReference>
<sequence length="62" mass="7182">MSKTSTLFLERTKGERILINEGRNEIEMEVSRVRDNGTVTLVFRGPAHVKVDRLERRRAPSE</sequence>
<dbReference type="Gene3D" id="2.60.40.4380">
    <property type="entry name" value="Translational regulator CsrA"/>
    <property type="match status" value="1"/>
</dbReference>
<dbReference type="EMBL" id="CP048711">
    <property type="protein sequence ID" value="QIB67125.1"/>
    <property type="molecule type" value="Genomic_DNA"/>
</dbReference>
<evidence type="ECO:0000313" key="3">
    <source>
        <dbReference type="Proteomes" id="UP000477680"/>
    </source>
</evidence>